<dbReference type="Pfam" id="PF00565">
    <property type="entry name" value="SNase"/>
    <property type="match status" value="1"/>
</dbReference>
<dbReference type="GO" id="GO:0000506">
    <property type="term" value="C:glycosylphosphatidylinositol-N-acetylglucosaminyltransferase (GPI-GnT) complex"/>
    <property type="evidence" value="ECO:0007669"/>
    <property type="project" value="InterPro"/>
</dbReference>
<dbReference type="GO" id="GO:0006506">
    <property type="term" value="P:GPI anchor biosynthetic process"/>
    <property type="evidence" value="ECO:0007669"/>
    <property type="project" value="InterPro"/>
</dbReference>
<name>B9ET13_ORYSJ</name>
<feature type="compositionally biased region" description="Gly residues" evidence="1">
    <location>
        <begin position="130"/>
        <end position="142"/>
    </location>
</feature>
<feature type="compositionally biased region" description="Polar residues" evidence="1">
    <location>
        <begin position="38"/>
        <end position="49"/>
    </location>
</feature>
<reference evidence="3" key="1">
    <citation type="journal article" date="2005" name="PLoS Biol.">
        <title>The genomes of Oryza sativa: a history of duplications.</title>
        <authorList>
            <person name="Yu J."/>
            <person name="Wang J."/>
            <person name="Lin W."/>
            <person name="Li S."/>
            <person name="Li H."/>
            <person name="Zhou J."/>
            <person name="Ni P."/>
            <person name="Dong W."/>
            <person name="Hu S."/>
            <person name="Zeng C."/>
            <person name="Zhang J."/>
            <person name="Zhang Y."/>
            <person name="Li R."/>
            <person name="Xu Z."/>
            <person name="Li S."/>
            <person name="Li X."/>
            <person name="Zheng H."/>
            <person name="Cong L."/>
            <person name="Lin L."/>
            <person name="Yin J."/>
            <person name="Geng J."/>
            <person name="Li G."/>
            <person name="Shi J."/>
            <person name="Liu J."/>
            <person name="Lv H."/>
            <person name="Li J."/>
            <person name="Wang J."/>
            <person name="Deng Y."/>
            <person name="Ran L."/>
            <person name="Shi X."/>
            <person name="Wang X."/>
            <person name="Wu Q."/>
            <person name="Li C."/>
            <person name="Ren X."/>
            <person name="Wang J."/>
            <person name="Wang X."/>
            <person name="Li D."/>
            <person name="Liu D."/>
            <person name="Zhang X."/>
            <person name="Ji Z."/>
            <person name="Zhao W."/>
            <person name="Sun Y."/>
            <person name="Zhang Z."/>
            <person name="Bao J."/>
            <person name="Han Y."/>
            <person name="Dong L."/>
            <person name="Ji J."/>
            <person name="Chen P."/>
            <person name="Wu S."/>
            <person name="Liu J."/>
            <person name="Xiao Y."/>
            <person name="Bu D."/>
            <person name="Tan J."/>
            <person name="Yang L."/>
            <person name="Ye C."/>
            <person name="Zhang J."/>
            <person name="Xu J."/>
            <person name="Zhou Y."/>
            <person name="Yu Y."/>
            <person name="Zhang B."/>
            <person name="Zhuang S."/>
            <person name="Wei H."/>
            <person name="Liu B."/>
            <person name="Lei M."/>
            <person name="Yu H."/>
            <person name="Li Y."/>
            <person name="Xu H."/>
            <person name="Wei S."/>
            <person name="He X."/>
            <person name="Fang L."/>
            <person name="Zhang Z."/>
            <person name="Zhang Y."/>
            <person name="Huang X."/>
            <person name="Su Z."/>
            <person name="Tong W."/>
            <person name="Li J."/>
            <person name="Tong Z."/>
            <person name="Li S."/>
            <person name="Ye J."/>
            <person name="Wang L."/>
            <person name="Fang L."/>
            <person name="Lei T."/>
            <person name="Chen C."/>
            <person name="Chen H."/>
            <person name="Xu Z."/>
            <person name="Li H."/>
            <person name="Huang H."/>
            <person name="Zhang F."/>
            <person name="Xu H."/>
            <person name="Li N."/>
            <person name="Zhao C."/>
            <person name="Li S."/>
            <person name="Dong L."/>
            <person name="Huang Y."/>
            <person name="Li L."/>
            <person name="Xi Y."/>
            <person name="Qi Q."/>
            <person name="Li W."/>
            <person name="Zhang B."/>
            <person name="Hu W."/>
            <person name="Zhang Y."/>
            <person name="Tian X."/>
            <person name="Jiao Y."/>
            <person name="Liang X."/>
            <person name="Jin J."/>
            <person name="Gao L."/>
            <person name="Zheng W."/>
            <person name="Hao B."/>
            <person name="Liu S."/>
            <person name="Wang W."/>
            <person name="Yuan L."/>
            <person name="Cao M."/>
            <person name="McDermott J."/>
            <person name="Samudrala R."/>
            <person name="Wang J."/>
            <person name="Wong G.K."/>
            <person name="Yang H."/>
        </authorList>
    </citation>
    <scope>NUCLEOTIDE SEQUENCE [LARGE SCALE GENOMIC DNA]</scope>
</reference>
<reference evidence="3" key="2">
    <citation type="submission" date="2008-12" db="EMBL/GenBank/DDBJ databases">
        <title>Improved gene annotation of the rice (Oryza sativa) genomes.</title>
        <authorList>
            <person name="Wang J."/>
            <person name="Li R."/>
            <person name="Fan W."/>
            <person name="Huang Q."/>
            <person name="Zhang J."/>
            <person name="Zhou Y."/>
            <person name="Hu Y."/>
            <person name="Zi S."/>
            <person name="Li J."/>
            <person name="Ni P."/>
            <person name="Zheng H."/>
            <person name="Zhang Y."/>
            <person name="Zhao M."/>
            <person name="Hao Q."/>
            <person name="McDermott J."/>
            <person name="Samudrala R."/>
            <person name="Kristiansen K."/>
            <person name="Wong G.K.-S."/>
        </authorList>
    </citation>
    <scope>NUCLEOTIDE SEQUENCE</scope>
</reference>
<dbReference type="PANTHER" id="PTHR15231:SF4">
    <property type="entry name" value="OS01G0166400 PROTEIN"/>
    <property type="match status" value="1"/>
</dbReference>
<dbReference type="SUPFAM" id="SSF50199">
    <property type="entry name" value="Staphylococcal nuclease"/>
    <property type="match status" value="1"/>
</dbReference>
<dbReference type="Proteomes" id="UP000007752">
    <property type="component" value="Chromosome 1"/>
</dbReference>
<protein>
    <recommendedName>
        <fullName evidence="2">TNase-like domain-containing protein</fullName>
    </recommendedName>
</protein>
<dbReference type="PROSITE" id="PS50830">
    <property type="entry name" value="TNASE_3"/>
    <property type="match status" value="1"/>
</dbReference>
<proteinExistence type="predicted"/>
<feature type="domain" description="TNase-like" evidence="2">
    <location>
        <begin position="199"/>
        <end position="409"/>
    </location>
</feature>
<feature type="region of interest" description="Disordered" evidence="1">
    <location>
        <begin position="125"/>
        <end position="144"/>
    </location>
</feature>
<feature type="region of interest" description="Disordered" evidence="1">
    <location>
        <begin position="1"/>
        <end position="63"/>
    </location>
</feature>
<sequence>MNGGAEFIRPKAQQNLQKVGPRKDTAHEPMIHIRKKPTSNAPRPTQLGSHATDARPPPRRRRLGLATASARLRRRRAGRACRLGAGWLAGLLLLQGQICGPERRGAPRARVLGGGMYAAHRHRHERGAHAHGGGGGGGGGGGAKERRGTSPVLFCFVAAAVLVGNACHGLFPQKKVSSHGFNWIMSLTPKPQGVKYELHTLPVDSKAVTDGDTITVHVVTADHPGSLNVPQEVQRTAADRAEALMTKNYQRADELQKIILDAGFRQVTDSRGGQVLMKKYRIRLRGIDAPETSMPYGREAKEELTMLVQGKRLKISVYGNDRYSRLVGDVDCNGVFVQEHMLKKGLAWHYIAYDQRPELARESLCINSFWSISFAFAVAKCLKYKPVKKESLLIMPTFGVQLEQHFWSGRVHRQFVPVGKLLKPVLNEHVTPITCYWSLVLLLHSEDKLVRVFKKVYPPVKMMVPIWKALDAFTNYGGMGNSVALQPNPLLINVEQGCTAT</sequence>
<gene>
    <name evidence="3" type="ORF">OsJ_00508</name>
</gene>
<evidence type="ECO:0000313" key="3">
    <source>
        <dbReference type="EMBL" id="EEE53929.1"/>
    </source>
</evidence>
<dbReference type="InterPro" id="IPR016071">
    <property type="entry name" value="Staphylococal_nuclease_OB-fold"/>
</dbReference>
<dbReference type="PANTHER" id="PTHR15231">
    <property type="entry name" value="PHOSPHATIDYLINOSITOL N-ACETYLGLUCOSAMINYLTRANSFERASE SUBUNIT H"/>
    <property type="match status" value="1"/>
</dbReference>
<dbReference type="Gene3D" id="2.40.50.90">
    <property type="match status" value="1"/>
</dbReference>
<dbReference type="InterPro" id="IPR035437">
    <property type="entry name" value="SNase_OB-fold_sf"/>
</dbReference>
<evidence type="ECO:0000259" key="2">
    <source>
        <dbReference type="PROSITE" id="PS50830"/>
    </source>
</evidence>
<dbReference type="SMART" id="SM00318">
    <property type="entry name" value="SNc"/>
    <property type="match status" value="1"/>
</dbReference>
<dbReference type="AlphaFoldDB" id="B9ET13"/>
<accession>B9ET13</accession>
<dbReference type="Pfam" id="PF10181">
    <property type="entry name" value="PIG-H"/>
    <property type="match status" value="1"/>
</dbReference>
<feature type="compositionally biased region" description="Basic and acidic residues" evidence="1">
    <location>
        <begin position="21"/>
        <end position="31"/>
    </location>
</feature>
<organism evidence="3">
    <name type="scientific">Oryza sativa subsp. japonica</name>
    <name type="common">Rice</name>
    <dbReference type="NCBI Taxonomy" id="39947"/>
    <lineage>
        <taxon>Eukaryota</taxon>
        <taxon>Viridiplantae</taxon>
        <taxon>Streptophyta</taxon>
        <taxon>Embryophyta</taxon>
        <taxon>Tracheophyta</taxon>
        <taxon>Spermatophyta</taxon>
        <taxon>Magnoliopsida</taxon>
        <taxon>Liliopsida</taxon>
        <taxon>Poales</taxon>
        <taxon>Poaceae</taxon>
        <taxon>BOP clade</taxon>
        <taxon>Oryzoideae</taxon>
        <taxon>Oryzeae</taxon>
        <taxon>Oryzinae</taxon>
        <taxon>Oryza</taxon>
        <taxon>Oryza sativa</taxon>
    </lineage>
</organism>
<evidence type="ECO:0000256" key="1">
    <source>
        <dbReference type="SAM" id="MobiDB-lite"/>
    </source>
</evidence>
<dbReference type="InterPro" id="IPR019328">
    <property type="entry name" value="PIGH-H_dom"/>
</dbReference>
<dbReference type="EMBL" id="CM000138">
    <property type="protein sequence ID" value="EEE53929.1"/>
    <property type="molecule type" value="Genomic_DNA"/>
</dbReference>
<dbReference type="InterPro" id="IPR044215">
    <property type="entry name" value="PIG-H"/>
</dbReference>